<comment type="subcellular location">
    <subcellularLocation>
        <location evidence="1">Cell membrane</location>
        <topology evidence="1">Single-pass membrane protein</topology>
    </subcellularLocation>
</comment>
<evidence type="ECO:0000256" key="16">
    <source>
        <dbReference type="ARBA" id="ARBA00023170"/>
    </source>
</evidence>
<dbReference type="InterPro" id="IPR017441">
    <property type="entry name" value="Protein_kinase_ATP_BS"/>
</dbReference>
<keyword evidence="17" id="KW-0325">Glycoprotein</keyword>
<dbReference type="InterPro" id="IPR025875">
    <property type="entry name" value="Leu-rich_rpt_4"/>
</dbReference>
<proteinExistence type="inferred from homology"/>
<dbReference type="InterPro" id="IPR011009">
    <property type="entry name" value="Kinase-like_dom_sf"/>
</dbReference>
<evidence type="ECO:0000259" key="20">
    <source>
        <dbReference type="PROSITE" id="PS50011"/>
    </source>
</evidence>
<keyword evidence="8" id="KW-0732">Signal</keyword>
<evidence type="ECO:0000256" key="9">
    <source>
        <dbReference type="ARBA" id="ARBA00022737"/>
    </source>
</evidence>
<evidence type="ECO:0000256" key="11">
    <source>
        <dbReference type="ARBA" id="ARBA00022777"/>
    </source>
</evidence>
<dbReference type="Pfam" id="PF07714">
    <property type="entry name" value="PK_Tyr_Ser-Thr"/>
    <property type="match status" value="1"/>
</dbReference>
<dbReference type="PROSITE" id="PS51450">
    <property type="entry name" value="LRR"/>
    <property type="match status" value="1"/>
</dbReference>
<dbReference type="STRING" id="3983.A0A2C9V2B4"/>
<keyword evidence="4" id="KW-0723">Serine/threonine-protein kinase</keyword>
<keyword evidence="13 19" id="KW-1133">Transmembrane helix</keyword>
<dbReference type="Pfam" id="PF08263">
    <property type="entry name" value="LRRNT_2"/>
    <property type="match status" value="2"/>
</dbReference>
<dbReference type="GO" id="GO:0007165">
    <property type="term" value="P:signal transduction"/>
    <property type="evidence" value="ECO:0000318"/>
    <property type="project" value="GO_Central"/>
</dbReference>
<evidence type="ECO:0000256" key="12">
    <source>
        <dbReference type="ARBA" id="ARBA00022840"/>
    </source>
</evidence>
<dbReference type="PANTHER" id="PTHR47986">
    <property type="entry name" value="OSJNBA0070M12.3 PROTEIN"/>
    <property type="match status" value="1"/>
</dbReference>
<sequence length="844" mass="94287">MFPYHFYLDSISCLPLALIIVSPPVIDLRPSSWLLHAFCYCSVFFTDDSATMLKLAKAFHPTPSDWSTKNSTGYCRWSGVQCNNNRVIAIYLDEKNLSGNLPSEISTLTKLEHLSLQRNNLSGSLPSLANLTWLRVLLIRDNKFTSIPHDFFEGLIRLQTFIMSFNANLAPWSLSTALSQCGRLVYFDARFCNIMGTIPDIFASLPSLQNLFLSDNNLTGNLPESLANSGIQFLRLENQEMGLSGTIHLLSSMTRITKVWLQKNQFTGPIPDLSRCQSLVELRLSNNLFTGIVPASLIFHTKLRVVLLSQNKLQGPVPEFRSDLRANYTGNNFCVEDAQVDCDQQVTTMLEIASSLGYPLTFSDSWKGNNACKNWSYITCNDLGRIVEVNLGKQNFTGTISSSLGNLPGLKNLYLNVNNLMGSIPESLTKLTQLQILDVSGNNLTGKIPDFAASVKLITRPGNPLLESNENKVPPSLIAGILISIIIFIALVLFFMFKFRVTFRRLIRFRRAKVHAKWTVHNEAGYLTSNIGNVVIPIEVLQQVTDNFNEKNILGIGGFGMVYKGEFHDGTKIAVKRMEATAMVTKGMNGFQAEVAVLTKVRHRHLVSLLGYCINGNEGFLVYEYMPQGTLAEHLFDWRARGYPSLTWKQRANVALNVAQGVEYLHNLAQQSFIHRDLKPSNILLGDDMRAKVGDFGLVRNVPVGKYSLETRVAGTFGYLAPEYAATGRVTTKVDVYAFGVILMEMITGRKALDDTMEDKGWMFMHLATRFREDLTCRKKILKAIDETLNPDKDTLASIYKVAELAVQCTCPEPSQRPDMGIVVNILAPLVQEWKHVAATGQKD</sequence>
<evidence type="ECO:0000256" key="5">
    <source>
        <dbReference type="ARBA" id="ARBA00022614"/>
    </source>
</evidence>
<evidence type="ECO:0000313" key="21">
    <source>
        <dbReference type="EMBL" id="OAY37911.1"/>
    </source>
</evidence>
<evidence type="ECO:0000256" key="15">
    <source>
        <dbReference type="ARBA" id="ARBA00023157"/>
    </source>
</evidence>
<dbReference type="PANTHER" id="PTHR47986:SF10">
    <property type="entry name" value="RECEPTOR-LIKE KINASE TMK4"/>
    <property type="match status" value="1"/>
</dbReference>
<dbReference type="InterPro" id="IPR003591">
    <property type="entry name" value="Leu-rich_rpt_typical-subtyp"/>
</dbReference>
<evidence type="ECO:0000256" key="3">
    <source>
        <dbReference type="ARBA" id="ARBA00022475"/>
    </source>
</evidence>
<evidence type="ECO:0000256" key="2">
    <source>
        <dbReference type="ARBA" id="ARBA00008684"/>
    </source>
</evidence>
<keyword evidence="9" id="KW-0677">Repeat</keyword>
<dbReference type="GO" id="GO:0005886">
    <property type="term" value="C:plasma membrane"/>
    <property type="evidence" value="ECO:0007669"/>
    <property type="project" value="UniProtKB-SubCell"/>
</dbReference>
<dbReference type="Gene3D" id="1.10.510.10">
    <property type="entry name" value="Transferase(Phosphotransferase) domain 1"/>
    <property type="match status" value="1"/>
</dbReference>
<dbReference type="CDD" id="cd14066">
    <property type="entry name" value="STKc_IRAK"/>
    <property type="match status" value="1"/>
</dbReference>
<dbReference type="GO" id="GO:0004675">
    <property type="term" value="F:transmembrane receptor protein serine/threonine kinase activity"/>
    <property type="evidence" value="ECO:0000318"/>
    <property type="project" value="GO_Central"/>
</dbReference>
<dbReference type="AlphaFoldDB" id="A0A2C9V2B4"/>
<evidence type="ECO:0000256" key="7">
    <source>
        <dbReference type="ARBA" id="ARBA00022692"/>
    </source>
</evidence>
<dbReference type="FunFam" id="3.80.10.10:FF:000190">
    <property type="entry name" value="Receptor-like kinase TMK4"/>
    <property type="match status" value="1"/>
</dbReference>
<dbReference type="InterPro" id="IPR001245">
    <property type="entry name" value="Ser-Thr/Tyr_kinase_cat_dom"/>
</dbReference>
<evidence type="ECO:0000256" key="10">
    <source>
        <dbReference type="ARBA" id="ARBA00022741"/>
    </source>
</evidence>
<accession>A0A2C9V2B4</accession>
<dbReference type="InterPro" id="IPR013210">
    <property type="entry name" value="LRR_N_plant-typ"/>
</dbReference>
<evidence type="ECO:0000256" key="17">
    <source>
        <dbReference type="ARBA" id="ARBA00023180"/>
    </source>
</evidence>
<dbReference type="FunFam" id="3.30.200.20:FF:000039">
    <property type="entry name" value="receptor-like protein kinase FERONIA"/>
    <property type="match status" value="1"/>
</dbReference>
<dbReference type="InterPro" id="IPR000719">
    <property type="entry name" value="Prot_kinase_dom"/>
</dbReference>
<evidence type="ECO:0000256" key="13">
    <source>
        <dbReference type="ARBA" id="ARBA00022989"/>
    </source>
</evidence>
<dbReference type="InterPro" id="IPR008271">
    <property type="entry name" value="Ser/Thr_kinase_AS"/>
</dbReference>
<dbReference type="GO" id="GO:0051707">
    <property type="term" value="P:response to other organism"/>
    <property type="evidence" value="ECO:0007669"/>
    <property type="project" value="UniProtKB-ARBA"/>
</dbReference>
<evidence type="ECO:0000256" key="18">
    <source>
        <dbReference type="PROSITE-ProRule" id="PRU10141"/>
    </source>
</evidence>
<keyword evidence="14 19" id="KW-0472">Membrane</keyword>
<dbReference type="SUPFAM" id="SSF52058">
    <property type="entry name" value="L domain-like"/>
    <property type="match status" value="1"/>
</dbReference>
<keyword evidence="5" id="KW-0433">Leucine-rich repeat</keyword>
<protein>
    <recommendedName>
        <fullName evidence="20">Protein kinase domain-containing protein</fullName>
    </recommendedName>
</protein>
<keyword evidence="11" id="KW-0418">Kinase</keyword>
<keyword evidence="16" id="KW-0675">Receptor</keyword>
<dbReference type="SMART" id="SM00220">
    <property type="entry name" value="S_TKc"/>
    <property type="match status" value="1"/>
</dbReference>
<organism evidence="21">
    <name type="scientific">Manihot esculenta</name>
    <name type="common">Cassava</name>
    <name type="synonym">Jatropha manihot</name>
    <dbReference type="NCBI Taxonomy" id="3983"/>
    <lineage>
        <taxon>Eukaryota</taxon>
        <taxon>Viridiplantae</taxon>
        <taxon>Streptophyta</taxon>
        <taxon>Embryophyta</taxon>
        <taxon>Tracheophyta</taxon>
        <taxon>Spermatophyta</taxon>
        <taxon>Magnoliopsida</taxon>
        <taxon>eudicotyledons</taxon>
        <taxon>Gunneridae</taxon>
        <taxon>Pentapetalae</taxon>
        <taxon>rosids</taxon>
        <taxon>fabids</taxon>
        <taxon>Malpighiales</taxon>
        <taxon>Euphorbiaceae</taxon>
        <taxon>Crotonoideae</taxon>
        <taxon>Manihoteae</taxon>
        <taxon>Manihot</taxon>
    </lineage>
</organism>
<evidence type="ECO:0000256" key="6">
    <source>
        <dbReference type="ARBA" id="ARBA00022679"/>
    </source>
</evidence>
<dbReference type="FunFam" id="1.10.510.10:FF:000468">
    <property type="entry name" value="PTI1-like tyrosine-protein kinase 3"/>
    <property type="match status" value="1"/>
</dbReference>
<dbReference type="InterPro" id="IPR032675">
    <property type="entry name" value="LRR_dom_sf"/>
</dbReference>
<feature type="transmembrane region" description="Helical" evidence="19">
    <location>
        <begin position="477"/>
        <end position="501"/>
    </location>
</feature>
<evidence type="ECO:0000256" key="4">
    <source>
        <dbReference type="ARBA" id="ARBA00022527"/>
    </source>
</evidence>
<gene>
    <name evidence="21" type="ORF">MANES_11G138700</name>
</gene>
<dbReference type="Gene3D" id="3.80.10.10">
    <property type="entry name" value="Ribonuclease Inhibitor"/>
    <property type="match status" value="2"/>
</dbReference>
<evidence type="ECO:0000256" key="8">
    <source>
        <dbReference type="ARBA" id="ARBA00022729"/>
    </source>
</evidence>
<name>A0A2C9V2B4_MANES</name>
<dbReference type="SUPFAM" id="SSF56112">
    <property type="entry name" value="Protein kinase-like (PK-like)"/>
    <property type="match status" value="1"/>
</dbReference>
<dbReference type="Pfam" id="PF00560">
    <property type="entry name" value="LRR_1"/>
    <property type="match status" value="3"/>
</dbReference>
<keyword evidence="12 18" id="KW-0067">ATP-binding</keyword>
<dbReference type="SMART" id="SM00369">
    <property type="entry name" value="LRR_TYP"/>
    <property type="match status" value="4"/>
</dbReference>
<keyword evidence="6" id="KW-0808">Transferase</keyword>
<keyword evidence="15" id="KW-1015">Disulfide bond</keyword>
<dbReference type="PROSITE" id="PS50011">
    <property type="entry name" value="PROTEIN_KINASE_DOM"/>
    <property type="match status" value="1"/>
</dbReference>
<keyword evidence="3" id="KW-1003">Cell membrane</keyword>
<dbReference type="FunFam" id="3.80.10.10:FF:000129">
    <property type="entry name" value="Leucine-rich repeat receptor-like kinase"/>
    <property type="match status" value="1"/>
</dbReference>
<feature type="binding site" evidence="18">
    <location>
        <position position="576"/>
    </location>
    <ligand>
        <name>ATP</name>
        <dbReference type="ChEBI" id="CHEBI:30616"/>
    </ligand>
</feature>
<comment type="similarity">
    <text evidence="2">Belongs to the protein kinase superfamily. Ser/Thr protein kinase family.</text>
</comment>
<dbReference type="EMBL" id="CM004397">
    <property type="protein sequence ID" value="OAY37911.1"/>
    <property type="molecule type" value="Genomic_DNA"/>
</dbReference>
<dbReference type="Gene3D" id="3.30.200.20">
    <property type="entry name" value="Phosphorylase Kinase, domain 1"/>
    <property type="match status" value="1"/>
</dbReference>
<dbReference type="InterPro" id="IPR052422">
    <property type="entry name" value="Auxin_Ser/Thr_Kinase"/>
</dbReference>
<dbReference type="PROSITE" id="PS00107">
    <property type="entry name" value="PROTEIN_KINASE_ATP"/>
    <property type="match status" value="1"/>
</dbReference>
<feature type="domain" description="Protein kinase" evidence="20">
    <location>
        <begin position="548"/>
        <end position="831"/>
    </location>
</feature>
<evidence type="ECO:0000256" key="19">
    <source>
        <dbReference type="SAM" id="Phobius"/>
    </source>
</evidence>
<evidence type="ECO:0000256" key="14">
    <source>
        <dbReference type="ARBA" id="ARBA00023136"/>
    </source>
</evidence>
<dbReference type="Pfam" id="PF12799">
    <property type="entry name" value="LRR_4"/>
    <property type="match status" value="1"/>
</dbReference>
<dbReference type="GO" id="GO:0005524">
    <property type="term" value="F:ATP binding"/>
    <property type="evidence" value="ECO:0007669"/>
    <property type="project" value="UniProtKB-UniRule"/>
</dbReference>
<evidence type="ECO:0000256" key="1">
    <source>
        <dbReference type="ARBA" id="ARBA00004162"/>
    </source>
</evidence>
<keyword evidence="10 18" id="KW-0547">Nucleotide-binding</keyword>
<keyword evidence="7 19" id="KW-0812">Transmembrane</keyword>
<dbReference type="InterPro" id="IPR001611">
    <property type="entry name" value="Leu-rich_rpt"/>
</dbReference>
<reference evidence="21" key="1">
    <citation type="submission" date="2016-02" db="EMBL/GenBank/DDBJ databases">
        <title>WGS assembly of Manihot esculenta.</title>
        <authorList>
            <person name="Bredeson J.V."/>
            <person name="Prochnik S.E."/>
            <person name="Lyons J.B."/>
            <person name="Schmutz J."/>
            <person name="Grimwood J."/>
            <person name="Vrebalov J."/>
            <person name="Bart R.S."/>
            <person name="Amuge T."/>
            <person name="Ferguson M.E."/>
            <person name="Green R."/>
            <person name="Putnam N."/>
            <person name="Stites J."/>
            <person name="Rounsley S."/>
            <person name="Rokhsar D.S."/>
        </authorList>
    </citation>
    <scope>NUCLEOTIDE SEQUENCE [LARGE SCALE GENOMIC DNA]</scope>
    <source>
        <tissue evidence="21">Leaf</tissue>
    </source>
</reference>
<dbReference type="PROSITE" id="PS00108">
    <property type="entry name" value="PROTEIN_KINASE_ST"/>
    <property type="match status" value="1"/>
</dbReference>